<sequence length="434" mass="49250">MTITMTTFHPFPRLPREIRDLIWEKAANFRTEKRDVHFFTVFNGRNEEESAALAEYKLKGPSSGSCLAAPRRKGGQGFSWTEGNKSMYFLDRGLWTACSDSRAAIMKASLVSSDETTNGPRTAKFISEGQEQEMVVSPENDLFILQPYNWKTFKKLSLQQTSIFPKHDNKPHLKHVALELPRNEIINLPRFQDVENYPDPPEPSEHPIIDRLQFLIGHGRFQQIKTVWLIDYGLKRENPRPAARQFLADGLRFVEVTEDHDEWSDSRGDDGADALDFVGWLEEIWDQHIDGDRKADCLVLYKGVAVKAYRNTIDESGHDWTTGDGMQDICAVIATDVGESGSKIQFADLTGDDEGGYIVQYEGGAKAYRNMGQIPNSMGPFRTKPQRSDTRRLSTKVMTTTYFEVYEEYIVGSSGSALDQFMFDSGNGYFDSEI</sequence>
<dbReference type="EMBL" id="NKCI01000217">
    <property type="protein sequence ID" value="RSL47428.1"/>
    <property type="molecule type" value="Genomic_DNA"/>
</dbReference>
<name>A0A428P319_9HYPO</name>
<reference evidence="2 3" key="1">
    <citation type="submission" date="2017-06" db="EMBL/GenBank/DDBJ databases">
        <title>Comparative genomic analysis of Ambrosia Fusariam Clade fungi.</title>
        <authorList>
            <person name="Stajich J.E."/>
            <person name="Carrillo J."/>
            <person name="Kijimoto T."/>
            <person name="Eskalen A."/>
            <person name="O'Donnell K."/>
            <person name="Kasson M."/>
        </authorList>
    </citation>
    <scope>NUCLEOTIDE SEQUENCE [LARGE SCALE GENOMIC DNA]</scope>
    <source>
        <strain evidence="2 3">NRRL62584</strain>
    </source>
</reference>
<comment type="caution">
    <text evidence="2">The sequence shown here is derived from an EMBL/GenBank/DDBJ whole genome shotgun (WGS) entry which is preliminary data.</text>
</comment>
<evidence type="ECO:0000259" key="1">
    <source>
        <dbReference type="Pfam" id="PF20150"/>
    </source>
</evidence>
<keyword evidence="3" id="KW-1185">Reference proteome</keyword>
<organism evidence="2 3">
    <name type="scientific">Fusarium duplospermum</name>
    <dbReference type="NCBI Taxonomy" id="1325734"/>
    <lineage>
        <taxon>Eukaryota</taxon>
        <taxon>Fungi</taxon>
        <taxon>Dikarya</taxon>
        <taxon>Ascomycota</taxon>
        <taxon>Pezizomycotina</taxon>
        <taxon>Sordariomycetes</taxon>
        <taxon>Hypocreomycetidae</taxon>
        <taxon>Hypocreales</taxon>
        <taxon>Nectriaceae</taxon>
        <taxon>Fusarium</taxon>
        <taxon>Fusarium solani species complex</taxon>
    </lineage>
</organism>
<accession>A0A428P319</accession>
<dbReference type="AlphaFoldDB" id="A0A428P319"/>
<dbReference type="InterPro" id="IPR045518">
    <property type="entry name" value="2EXR"/>
</dbReference>
<feature type="domain" description="2EXR" evidence="1">
    <location>
        <begin position="8"/>
        <end position="141"/>
    </location>
</feature>
<dbReference type="OrthoDB" id="3596450at2759"/>
<gene>
    <name evidence="2" type="ORF">CEP54_013406</name>
</gene>
<evidence type="ECO:0000313" key="3">
    <source>
        <dbReference type="Proteomes" id="UP000288168"/>
    </source>
</evidence>
<evidence type="ECO:0000313" key="2">
    <source>
        <dbReference type="EMBL" id="RSL47428.1"/>
    </source>
</evidence>
<dbReference type="Pfam" id="PF20150">
    <property type="entry name" value="2EXR"/>
    <property type="match status" value="1"/>
</dbReference>
<proteinExistence type="predicted"/>
<protein>
    <recommendedName>
        <fullName evidence="1">2EXR domain-containing protein</fullName>
    </recommendedName>
</protein>
<dbReference type="Proteomes" id="UP000288168">
    <property type="component" value="Unassembled WGS sequence"/>
</dbReference>